<reference evidence="2" key="1">
    <citation type="submission" date="2020-03" db="EMBL/GenBank/DDBJ databases">
        <title>The deep terrestrial virosphere.</title>
        <authorList>
            <person name="Holmfeldt K."/>
            <person name="Nilsson E."/>
            <person name="Simone D."/>
            <person name="Lopez-Fernandez M."/>
            <person name="Wu X."/>
            <person name="de Brujin I."/>
            <person name="Lundin D."/>
            <person name="Andersson A."/>
            <person name="Bertilsson S."/>
            <person name="Dopson M."/>
        </authorList>
    </citation>
    <scope>NUCLEOTIDE SEQUENCE</scope>
    <source>
        <strain evidence="2">MM415A00136</strain>
        <strain evidence="1">MM415B00397</strain>
    </source>
</reference>
<organism evidence="2">
    <name type="scientific">viral metagenome</name>
    <dbReference type="NCBI Taxonomy" id="1070528"/>
    <lineage>
        <taxon>unclassified sequences</taxon>
        <taxon>metagenomes</taxon>
        <taxon>organismal metagenomes</taxon>
    </lineage>
</organism>
<evidence type="ECO:0000313" key="1">
    <source>
        <dbReference type="EMBL" id="QJA65399.1"/>
    </source>
</evidence>
<dbReference type="AlphaFoldDB" id="A0A6M3Y536"/>
<dbReference type="EMBL" id="MT141538">
    <property type="protein sequence ID" value="QJA65399.1"/>
    <property type="molecule type" value="Genomic_DNA"/>
</dbReference>
<sequence length="91" mass="10553">MADPRYWRLKCKSCGLNVPCIIVDGFSFDSDGMLKLNGCCRFCLKKRELTHTSEEILADMKYHAQQVLKEKDPDNFADFNEWEGELEDEGE</sequence>
<evidence type="ECO:0000313" key="2">
    <source>
        <dbReference type="EMBL" id="QJI05183.1"/>
    </source>
</evidence>
<accession>A0A6M3Y536</accession>
<name>A0A6M3Y536_9ZZZZ</name>
<protein>
    <submittedName>
        <fullName evidence="2">Uncharacterized protein</fullName>
    </submittedName>
</protein>
<dbReference type="EMBL" id="MT145195">
    <property type="protein sequence ID" value="QJI05183.1"/>
    <property type="molecule type" value="Genomic_DNA"/>
</dbReference>
<gene>
    <name evidence="2" type="ORF">MM415A00136_0065</name>
    <name evidence="1" type="ORF">MM415B00397_0011</name>
</gene>
<proteinExistence type="predicted"/>